<evidence type="ECO:0000313" key="1">
    <source>
        <dbReference type="EMBL" id="GGH79225.1"/>
    </source>
</evidence>
<comment type="caution">
    <text evidence="1">The sequence shown here is derived from an EMBL/GenBank/DDBJ whole genome shotgun (WGS) entry which is preliminary data.</text>
</comment>
<dbReference type="EMBL" id="BMGY01000002">
    <property type="protein sequence ID" value="GGH79225.1"/>
    <property type="molecule type" value="Genomic_DNA"/>
</dbReference>
<accession>A0ABQ1ZW82</accession>
<protein>
    <submittedName>
        <fullName evidence="1">Uncharacterized protein</fullName>
    </submittedName>
</protein>
<reference evidence="2" key="1">
    <citation type="journal article" date="2019" name="Int. J. Syst. Evol. Microbiol.">
        <title>The Global Catalogue of Microorganisms (GCM) 10K type strain sequencing project: providing services to taxonomists for standard genome sequencing and annotation.</title>
        <authorList>
            <consortium name="The Broad Institute Genomics Platform"/>
            <consortium name="The Broad Institute Genome Sequencing Center for Infectious Disease"/>
            <person name="Wu L."/>
            <person name="Ma J."/>
        </authorList>
    </citation>
    <scope>NUCLEOTIDE SEQUENCE [LARGE SCALE GENOMIC DNA]</scope>
    <source>
        <strain evidence="2">CGMCC 1.14966</strain>
    </source>
</reference>
<sequence>MGAGAILYVFAPRGGRKASGASTRPCCCWATPHLPGLKAEAGCGRYYLPDVRDTRFNKYGMPAYHQLNASLSYARPPWLPGLRGLLLYVWKDALG</sequence>
<proteinExistence type="predicted"/>
<dbReference type="Proteomes" id="UP000637774">
    <property type="component" value="Unassembled WGS sequence"/>
</dbReference>
<organism evidence="1 2">
    <name type="scientific">Hymenobacter frigidus</name>
    <dbReference type="NCBI Taxonomy" id="1524095"/>
    <lineage>
        <taxon>Bacteria</taxon>
        <taxon>Pseudomonadati</taxon>
        <taxon>Bacteroidota</taxon>
        <taxon>Cytophagia</taxon>
        <taxon>Cytophagales</taxon>
        <taxon>Hymenobacteraceae</taxon>
        <taxon>Hymenobacter</taxon>
    </lineage>
</organism>
<name>A0ABQ1ZW82_9BACT</name>
<keyword evidence="2" id="KW-1185">Reference proteome</keyword>
<evidence type="ECO:0000313" key="2">
    <source>
        <dbReference type="Proteomes" id="UP000637774"/>
    </source>
</evidence>
<gene>
    <name evidence="1" type="ORF">GCM10011495_02630</name>
</gene>